<protein>
    <submittedName>
        <fullName evidence="1">Uncharacterized protein</fullName>
    </submittedName>
</protein>
<gene>
    <name evidence="1" type="ORF">BDY19DRAFT_879094</name>
</gene>
<accession>A0ACB8UKT1</accession>
<organism evidence="1 2">
    <name type="scientific">Irpex rosettiformis</name>
    <dbReference type="NCBI Taxonomy" id="378272"/>
    <lineage>
        <taxon>Eukaryota</taxon>
        <taxon>Fungi</taxon>
        <taxon>Dikarya</taxon>
        <taxon>Basidiomycota</taxon>
        <taxon>Agaricomycotina</taxon>
        <taxon>Agaricomycetes</taxon>
        <taxon>Polyporales</taxon>
        <taxon>Irpicaceae</taxon>
        <taxon>Irpex</taxon>
    </lineage>
</organism>
<reference evidence="1" key="1">
    <citation type="journal article" date="2021" name="Environ. Microbiol.">
        <title>Gene family expansions and transcriptome signatures uncover fungal adaptations to wood decay.</title>
        <authorList>
            <person name="Hage H."/>
            <person name="Miyauchi S."/>
            <person name="Viragh M."/>
            <person name="Drula E."/>
            <person name="Min B."/>
            <person name="Chaduli D."/>
            <person name="Navarro D."/>
            <person name="Favel A."/>
            <person name="Norest M."/>
            <person name="Lesage-Meessen L."/>
            <person name="Balint B."/>
            <person name="Merenyi Z."/>
            <person name="de Eugenio L."/>
            <person name="Morin E."/>
            <person name="Martinez A.T."/>
            <person name="Baldrian P."/>
            <person name="Stursova M."/>
            <person name="Martinez M.J."/>
            <person name="Novotny C."/>
            <person name="Magnuson J.K."/>
            <person name="Spatafora J.W."/>
            <person name="Maurice S."/>
            <person name="Pangilinan J."/>
            <person name="Andreopoulos W."/>
            <person name="LaButti K."/>
            <person name="Hundley H."/>
            <person name="Na H."/>
            <person name="Kuo A."/>
            <person name="Barry K."/>
            <person name="Lipzen A."/>
            <person name="Henrissat B."/>
            <person name="Riley R."/>
            <person name="Ahrendt S."/>
            <person name="Nagy L.G."/>
            <person name="Grigoriev I.V."/>
            <person name="Martin F."/>
            <person name="Rosso M.N."/>
        </authorList>
    </citation>
    <scope>NUCLEOTIDE SEQUENCE</scope>
    <source>
        <strain evidence="1">CBS 384.51</strain>
    </source>
</reference>
<dbReference type="EMBL" id="MU274900">
    <property type="protein sequence ID" value="KAI0095007.1"/>
    <property type="molecule type" value="Genomic_DNA"/>
</dbReference>
<evidence type="ECO:0000313" key="1">
    <source>
        <dbReference type="EMBL" id="KAI0095007.1"/>
    </source>
</evidence>
<name>A0ACB8UKT1_9APHY</name>
<dbReference type="Proteomes" id="UP001055072">
    <property type="component" value="Unassembled WGS sequence"/>
</dbReference>
<proteinExistence type="predicted"/>
<keyword evidence="2" id="KW-1185">Reference proteome</keyword>
<comment type="caution">
    <text evidence="1">The sequence shown here is derived from an EMBL/GenBank/DDBJ whole genome shotgun (WGS) entry which is preliminary data.</text>
</comment>
<evidence type="ECO:0000313" key="2">
    <source>
        <dbReference type="Proteomes" id="UP001055072"/>
    </source>
</evidence>
<sequence length="358" mass="38995">MFTDDTDVRNTSIPSLDDCLRPDASSGQSALQPGDVLEIQGPPASGKTHVAYQTIISCILPHSPRHHGWGKAAMIYDTDGTFQLKRLKALLYVRLIDSDGIAEDTGGTTSSFDELVANCLSRVYVFRPTSSIQLAATILNLGHLHATHDRFVGLEIGLVVVDSLSSFYWQDRFTVEQFRVGPSGHNTTNPLQHVLSALENIRVSHRPIILLTNWGLNPIGKPGTSTGNAISPFFKQHLHLLKRPSSPIVHGLYPIVKTSDDHSASNPPGQTSSRTRGGSVDPGQGFTHLPLMHHVTLQLSSASSGDMPTTLSHGEQNDPSQDRDDSHVEGFVRSSGSSQIKTFRFQIRTGLRRDDLSG</sequence>